<dbReference type="Pfam" id="PF17820">
    <property type="entry name" value="PDZ_6"/>
    <property type="match status" value="1"/>
</dbReference>
<feature type="domain" description="PDZ" evidence="1">
    <location>
        <begin position="315"/>
        <end position="400"/>
    </location>
</feature>
<keyword evidence="3" id="KW-1185">Reference proteome</keyword>
<name>M7N7M8_9FLAO</name>
<dbReference type="EMBL" id="ANLA01000016">
    <property type="protein sequence ID" value="EMQ94473.1"/>
    <property type="molecule type" value="Genomic_DNA"/>
</dbReference>
<dbReference type="Pfam" id="PF13650">
    <property type="entry name" value="Asp_protease_2"/>
    <property type="match status" value="1"/>
</dbReference>
<dbReference type="InterPro" id="IPR001478">
    <property type="entry name" value="PDZ"/>
</dbReference>
<dbReference type="InterPro" id="IPR041489">
    <property type="entry name" value="PDZ_6"/>
</dbReference>
<dbReference type="SUPFAM" id="SSF50156">
    <property type="entry name" value="PDZ domain-like"/>
    <property type="match status" value="1"/>
</dbReference>
<keyword evidence="2" id="KW-0808">Transferase</keyword>
<dbReference type="PROSITE" id="PS50106">
    <property type="entry name" value="PDZ"/>
    <property type="match status" value="1"/>
</dbReference>
<dbReference type="AlphaFoldDB" id="M7N7M8"/>
<reference evidence="2 3" key="1">
    <citation type="submission" date="2012-12" db="EMBL/GenBank/DDBJ databases">
        <title>Genome assembly of Formosa sp. AK20.</title>
        <authorList>
            <person name="Kumar R."/>
            <person name="Khatri I."/>
            <person name="Vaidya B."/>
            <person name="Subramanian S."/>
            <person name="Pinnaka A."/>
        </authorList>
    </citation>
    <scope>NUCLEOTIDE SEQUENCE [LARGE SCALE GENOMIC DNA]</scope>
    <source>
        <strain evidence="2 3">AK20</strain>
    </source>
</reference>
<dbReference type="PATRIC" id="fig|1137281.3.peg.2189"/>
<evidence type="ECO:0000259" key="1">
    <source>
        <dbReference type="PROSITE" id="PS50106"/>
    </source>
</evidence>
<dbReference type="Gene3D" id="2.30.42.10">
    <property type="match status" value="1"/>
</dbReference>
<sequence>MGFSQGHFVIQNKKQTDKIQFKLINNLIILPVEINGVALSFLLDTGVNKSIIFNFLNITDTLQIKNTETIFLRGLGEGDAIKALKSKGNILKVGDAININQELFAVYDPNLNFAPRLGVPLHGIIGYDLFKDFVVEINYTSKYIKLTSPAVYKYKTCRSCETLNMEFYKNKPYIYSTVKIKDKQVPVKLLIDSGGSDALWLFEDDSLGIHVDNIYFEDFLGHGLTGSVYGKRTKIEEFSIKHFKLQQVNVSFPYPESLIYVKQHKDRNGSIAGNLLKRFNLIVNYPNKTITFKKNRHFHDRFDYNKSGIELEQNAVRLVKEKDYNYISSGDFLGSENNPSKTSVVINTKYTLALKPAYSIVELRADSPAHKVGLMVGDIVLSINNKSTDKYTLQEVTQMFYDKHGQRIKLEVERDGVELTFVFYLEDIFMP</sequence>
<keyword evidence="2" id="KW-0032">Aminotransferase</keyword>
<dbReference type="SUPFAM" id="SSF50630">
    <property type="entry name" value="Acid proteases"/>
    <property type="match status" value="1"/>
</dbReference>
<dbReference type="InterPro" id="IPR021109">
    <property type="entry name" value="Peptidase_aspartic_dom_sf"/>
</dbReference>
<dbReference type="eggNOG" id="COG0793">
    <property type="taxonomic scope" value="Bacteria"/>
</dbReference>
<accession>M7N7M8</accession>
<protein>
    <submittedName>
        <fullName evidence="2">Aspartate aminotransferase</fullName>
    </submittedName>
</protein>
<dbReference type="Proteomes" id="UP000012024">
    <property type="component" value="Unassembled WGS sequence"/>
</dbReference>
<dbReference type="InterPro" id="IPR036034">
    <property type="entry name" value="PDZ_sf"/>
</dbReference>
<gene>
    <name evidence="2" type="ORF">D778_00756</name>
</gene>
<dbReference type="SMART" id="SM00228">
    <property type="entry name" value="PDZ"/>
    <property type="match status" value="1"/>
</dbReference>
<organism evidence="2 3">
    <name type="scientific">Xanthomarina gelatinilytica</name>
    <dbReference type="NCBI Taxonomy" id="1137281"/>
    <lineage>
        <taxon>Bacteria</taxon>
        <taxon>Pseudomonadati</taxon>
        <taxon>Bacteroidota</taxon>
        <taxon>Flavobacteriia</taxon>
        <taxon>Flavobacteriales</taxon>
        <taxon>Flavobacteriaceae</taxon>
        <taxon>Xanthomarina</taxon>
    </lineage>
</organism>
<proteinExistence type="predicted"/>
<dbReference type="GO" id="GO:0008483">
    <property type="term" value="F:transaminase activity"/>
    <property type="evidence" value="ECO:0007669"/>
    <property type="project" value="UniProtKB-KW"/>
</dbReference>
<comment type="caution">
    <text evidence="2">The sequence shown here is derived from an EMBL/GenBank/DDBJ whole genome shotgun (WGS) entry which is preliminary data.</text>
</comment>
<evidence type="ECO:0000313" key="3">
    <source>
        <dbReference type="Proteomes" id="UP000012024"/>
    </source>
</evidence>
<dbReference type="Gene3D" id="2.40.70.10">
    <property type="entry name" value="Acid Proteases"/>
    <property type="match status" value="1"/>
</dbReference>
<evidence type="ECO:0000313" key="2">
    <source>
        <dbReference type="EMBL" id="EMQ94473.1"/>
    </source>
</evidence>